<sequence>MLASLTAIPQELIDTYFEHVHPQLPMIHKPSFIGRWTDRNTGPSLLLLNAMCAVAAIWHHPPLQTVGPAGIQFYQRAFYLIDEYADTPRISTVQALLLLIKYQEYHRRPGFFCRPSLYIQMVVQMCNDLGLTYKYSAHTAQLESGKPTFWIAYIYDIMISIEQGREPGFADLDLTAEEPINSTDDDEAEILLVDHHRWMFQLMKILGSTLKFVRLLASRRQKPSSQPNKRQSLEENARFLTCRVSLENFLQSLPSSLVYIPSNFDPSYPSAKDTMPSSSFTAFLHMTYHLTVIVLHRAYTLYPLSPVQGLEVAYPHQEICAASASHITNLVSTLVSIADPQKFIRHIRGAQHTIHCLTAAITIHSYLMTVSNTEEMAHTAKEQYEISLALLRDLAMESPS</sequence>
<dbReference type="PANTHER" id="PTHR31313">
    <property type="entry name" value="TY1 ENHANCER ACTIVATOR"/>
    <property type="match status" value="1"/>
</dbReference>
<keyword evidence="5" id="KW-0804">Transcription</keyword>
<evidence type="ECO:0000256" key="5">
    <source>
        <dbReference type="ARBA" id="ARBA00023163"/>
    </source>
</evidence>
<dbReference type="GO" id="GO:0003677">
    <property type="term" value="F:DNA binding"/>
    <property type="evidence" value="ECO:0007669"/>
    <property type="project" value="UniProtKB-KW"/>
</dbReference>
<dbReference type="SMART" id="SM00906">
    <property type="entry name" value="Fungal_trans"/>
    <property type="match status" value="1"/>
</dbReference>
<evidence type="ECO:0000256" key="4">
    <source>
        <dbReference type="ARBA" id="ARBA00023125"/>
    </source>
</evidence>
<keyword evidence="2" id="KW-0862">Zinc</keyword>
<accession>A0A8H7UF95</accession>
<keyword evidence="9" id="KW-1185">Reference proteome</keyword>
<dbReference type="GO" id="GO:0006351">
    <property type="term" value="P:DNA-templated transcription"/>
    <property type="evidence" value="ECO:0007669"/>
    <property type="project" value="InterPro"/>
</dbReference>
<dbReference type="GO" id="GO:0008270">
    <property type="term" value="F:zinc ion binding"/>
    <property type="evidence" value="ECO:0007669"/>
    <property type="project" value="InterPro"/>
</dbReference>
<dbReference type="PANTHER" id="PTHR31313:SF79">
    <property type="entry name" value="C6 FINGER DOMAIN-CONTAINING PROTEIN"/>
    <property type="match status" value="1"/>
</dbReference>
<dbReference type="CDD" id="cd12148">
    <property type="entry name" value="fungal_TF_MHR"/>
    <property type="match status" value="1"/>
</dbReference>
<keyword evidence="6" id="KW-0539">Nucleus</keyword>
<evidence type="ECO:0000313" key="9">
    <source>
        <dbReference type="Proteomes" id="UP000654370"/>
    </source>
</evidence>
<keyword evidence="4" id="KW-0238">DNA-binding</keyword>
<feature type="domain" description="Xylanolytic transcriptional activator regulatory" evidence="7">
    <location>
        <begin position="115"/>
        <end position="185"/>
    </location>
</feature>
<proteinExistence type="predicted"/>
<evidence type="ECO:0000259" key="7">
    <source>
        <dbReference type="SMART" id="SM00906"/>
    </source>
</evidence>
<evidence type="ECO:0000256" key="2">
    <source>
        <dbReference type="ARBA" id="ARBA00022833"/>
    </source>
</evidence>
<reference evidence="8" key="1">
    <citation type="submission" date="2020-12" db="EMBL/GenBank/DDBJ databases">
        <title>Metabolic potential, ecology and presence of endohyphal bacteria is reflected in genomic diversity of Mucoromycotina.</title>
        <authorList>
            <person name="Muszewska A."/>
            <person name="Okrasinska A."/>
            <person name="Steczkiewicz K."/>
            <person name="Drgas O."/>
            <person name="Orlowska M."/>
            <person name="Perlinska-Lenart U."/>
            <person name="Aleksandrzak-Piekarczyk T."/>
            <person name="Szatraj K."/>
            <person name="Zielenkiewicz U."/>
            <person name="Pilsyk S."/>
            <person name="Malc E."/>
            <person name="Mieczkowski P."/>
            <person name="Kruszewska J.S."/>
            <person name="Biernat P."/>
            <person name="Pawlowska J."/>
        </authorList>
    </citation>
    <scope>NUCLEOTIDE SEQUENCE</scope>
    <source>
        <strain evidence="8">WA0000067209</strain>
    </source>
</reference>
<comment type="caution">
    <text evidence="8">The sequence shown here is derived from an EMBL/GenBank/DDBJ whole genome shotgun (WGS) entry which is preliminary data.</text>
</comment>
<keyword evidence="1" id="KW-0479">Metal-binding</keyword>
<protein>
    <recommendedName>
        <fullName evidence="7">Xylanolytic transcriptional activator regulatory domain-containing protein</fullName>
    </recommendedName>
</protein>
<name>A0A8H7UF95_MORIS</name>
<evidence type="ECO:0000256" key="1">
    <source>
        <dbReference type="ARBA" id="ARBA00022723"/>
    </source>
</evidence>
<dbReference type="AlphaFoldDB" id="A0A8H7UF95"/>
<dbReference type="Pfam" id="PF04082">
    <property type="entry name" value="Fungal_trans"/>
    <property type="match status" value="1"/>
</dbReference>
<dbReference type="InterPro" id="IPR051615">
    <property type="entry name" value="Transcr_Regulatory_Elem"/>
</dbReference>
<evidence type="ECO:0000313" key="8">
    <source>
        <dbReference type="EMBL" id="KAG2177743.1"/>
    </source>
</evidence>
<keyword evidence="3" id="KW-0805">Transcription regulation</keyword>
<organism evidence="8 9">
    <name type="scientific">Mortierella isabellina</name>
    <name type="common">Filamentous fungus</name>
    <name type="synonym">Umbelopsis isabellina</name>
    <dbReference type="NCBI Taxonomy" id="91625"/>
    <lineage>
        <taxon>Eukaryota</taxon>
        <taxon>Fungi</taxon>
        <taxon>Fungi incertae sedis</taxon>
        <taxon>Mucoromycota</taxon>
        <taxon>Mucoromycotina</taxon>
        <taxon>Umbelopsidomycetes</taxon>
        <taxon>Umbelopsidales</taxon>
        <taxon>Umbelopsidaceae</taxon>
        <taxon>Umbelopsis</taxon>
    </lineage>
</organism>
<gene>
    <name evidence="8" type="ORF">INT43_002990</name>
</gene>
<evidence type="ECO:0000256" key="6">
    <source>
        <dbReference type="ARBA" id="ARBA00023242"/>
    </source>
</evidence>
<dbReference type="Proteomes" id="UP000654370">
    <property type="component" value="Unassembled WGS sequence"/>
</dbReference>
<feature type="non-terminal residue" evidence="8">
    <location>
        <position position="400"/>
    </location>
</feature>
<evidence type="ECO:0000256" key="3">
    <source>
        <dbReference type="ARBA" id="ARBA00023015"/>
    </source>
</evidence>
<dbReference type="OrthoDB" id="2283631at2759"/>
<dbReference type="InterPro" id="IPR007219">
    <property type="entry name" value="XnlR_reg_dom"/>
</dbReference>
<dbReference type="EMBL" id="JAEPQZ010000008">
    <property type="protein sequence ID" value="KAG2177743.1"/>
    <property type="molecule type" value="Genomic_DNA"/>
</dbReference>